<comment type="caution">
    <text evidence="1">The sequence shown here is derived from an EMBL/GenBank/DDBJ whole genome shotgun (WGS) entry which is preliminary data.</text>
</comment>
<sequence length="118" mass="12892">MAMFLPYCWWPNFASATRPYLLLREPAFGKTRSYSTVISFEATFTSCNALGPPITNRLGVSLDLAHARISLTLCSRVLLDSALCFDTDADDGRIESDEAGTAWLADDDGLGLALVDRP</sequence>
<dbReference type="AlphaFoldDB" id="A0A9P8TG99"/>
<keyword evidence="2" id="KW-1185">Reference proteome</keyword>
<accession>A0A9P8TG99</accession>
<name>A0A9P8TG99_9ASCO</name>
<protein>
    <submittedName>
        <fullName evidence="1">Uncharacterized protein</fullName>
    </submittedName>
</protein>
<organism evidence="1 2">
    <name type="scientific">Ogataea polymorpha</name>
    <dbReference type="NCBI Taxonomy" id="460523"/>
    <lineage>
        <taxon>Eukaryota</taxon>
        <taxon>Fungi</taxon>
        <taxon>Dikarya</taxon>
        <taxon>Ascomycota</taxon>
        <taxon>Saccharomycotina</taxon>
        <taxon>Pichiomycetes</taxon>
        <taxon>Pichiales</taxon>
        <taxon>Pichiaceae</taxon>
        <taxon>Ogataea</taxon>
    </lineage>
</organism>
<reference evidence="1" key="2">
    <citation type="submission" date="2021-01" db="EMBL/GenBank/DDBJ databases">
        <authorList>
            <person name="Schikora-Tamarit M.A."/>
        </authorList>
    </citation>
    <scope>NUCLEOTIDE SEQUENCE</scope>
    <source>
        <strain evidence="1">NCAIM Y.01608</strain>
    </source>
</reference>
<evidence type="ECO:0000313" key="2">
    <source>
        <dbReference type="Proteomes" id="UP000788993"/>
    </source>
</evidence>
<proteinExistence type="predicted"/>
<dbReference type="EMBL" id="JAEUBD010000095">
    <property type="protein sequence ID" value="KAH3677674.1"/>
    <property type="molecule type" value="Genomic_DNA"/>
</dbReference>
<dbReference type="Proteomes" id="UP000788993">
    <property type="component" value="Unassembled WGS sequence"/>
</dbReference>
<gene>
    <name evidence="1" type="ORF">OGATHE_000328</name>
</gene>
<evidence type="ECO:0000313" key="1">
    <source>
        <dbReference type="EMBL" id="KAH3677674.1"/>
    </source>
</evidence>
<reference evidence="1" key="1">
    <citation type="journal article" date="2021" name="Open Biol.">
        <title>Shared evolutionary footprints suggest mitochondrial oxidative damage underlies multiple complex I losses in fungi.</title>
        <authorList>
            <person name="Schikora-Tamarit M.A."/>
            <person name="Marcet-Houben M."/>
            <person name="Nosek J."/>
            <person name="Gabaldon T."/>
        </authorList>
    </citation>
    <scope>NUCLEOTIDE SEQUENCE</scope>
    <source>
        <strain evidence="1">NCAIM Y.01608</strain>
    </source>
</reference>